<dbReference type="AlphaFoldDB" id="A0A316FH16"/>
<gene>
    <name evidence="1" type="ORF">C8D97_111127</name>
</gene>
<comment type="caution">
    <text evidence="1">The sequence shown here is derived from an EMBL/GenBank/DDBJ whole genome shotgun (WGS) entry which is preliminary data.</text>
</comment>
<keyword evidence="2" id="KW-1185">Reference proteome</keyword>
<evidence type="ECO:0000313" key="2">
    <source>
        <dbReference type="Proteomes" id="UP000245790"/>
    </source>
</evidence>
<reference evidence="1 2" key="1">
    <citation type="submission" date="2018-05" db="EMBL/GenBank/DDBJ databases">
        <title>Genomic Encyclopedia of Type Strains, Phase IV (KMG-IV): sequencing the most valuable type-strain genomes for metagenomic binning, comparative biology and taxonomic classification.</title>
        <authorList>
            <person name="Goeker M."/>
        </authorList>
    </citation>
    <scope>NUCLEOTIDE SEQUENCE [LARGE SCALE GENOMIC DNA]</scope>
    <source>
        <strain evidence="1 2">DSM 25350</strain>
    </source>
</reference>
<name>A0A316FH16_9GAMM</name>
<accession>A0A316FH16</accession>
<protein>
    <submittedName>
        <fullName evidence="1">Uncharacterized protein</fullName>
    </submittedName>
</protein>
<dbReference type="EMBL" id="QGGU01000011">
    <property type="protein sequence ID" value="PWK47382.1"/>
    <property type="molecule type" value="Genomic_DNA"/>
</dbReference>
<evidence type="ECO:0000313" key="1">
    <source>
        <dbReference type="EMBL" id="PWK47382.1"/>
    </source>
</evidence>
<sequence length="296" mass="35137">MCGGSMSDDEFKSVSERLKEKKAKKLEALKRAKEEQEFLKSWLVDDSDWVSERKRKWLSMHKRLKQLFFLDKYNIETCKNYFMAGKEAFALSSCRGGFWLEFWLHPEHTLKNFNKIKIKYIKNNMQNKIHSHSREFLYFMEGIEYCDRDKKDYVLKFEGDSFFDGLEDLFWEELVPKQFEGEKAFQSDCDLLNFAKEKSRRMTAKFHAYLSASSLIEANIIKYRVPYWAGAFKLGYESLPEEWRSFIPLVDKICDQPYDYHPLQVKVASEISDVFNEPDILDGAKVDIEKARKCEL</sequence>
<organism evidence="1 2">
    <name type="scientific">Pleionea mediterranea</name>
    <dbReference type="NCBI Taxonomy" id="523701"/>
    <lineage>
        <taxon>Bacteria</taxon>
        <taxon>Pseudomonadati</taxon>
        <taxon>Pseudomonadota</taxon>
        <taxon>Gammaproteobacteria</taxon>
        <taxon>Oceanospirillales</taxon>
        <taxon>Pleioneaceae</taxon>
        <taxon>Pleionea</taxon>
    </lineage>
</organism>
<dbReference type="Proteomes" id="UP000245790">
    <property type="component" value="Unassembled WGS sequence"/>
</dbReference>
<proteinExistence type="predicted"/>